<dbReference type="OrthoDB" id="6828340at2"/>
<sequence length="386" mass="43348">MSWERQKATITAEPEEPSLVLWLIVGLIAVIAGALLFILHANHFLGALQKFNLWIVSGSPIFIWFITICLRGWVYNHVMDRHQFESDEADYAQQQWTSWAGRYLAVLYSRVILPDGLTPSIFLQSPKDLEQGSSLCRKITLPSGGDAFSALIGGLDISELQRLSDLPFHATLLTDSHDPAETLQREFSTCWLQLFGQAYPVPPLTILKARSFDWVGERLKSPILDVELLLVHQTQGEREYSDALAALLLTSDDVATKYQLSHHARLLRPMSLEPTEALDEALDMFFSTQSHAIKTHAIVGDSITWGDNFSALLVSAKKYEGRWKPQQCHWLERYAGLSGPFSPWILAAVVSDIAALMKEDCLMVSIDKERRYMNTVTTGNLMNGEG</sequence>
<dbReference type="EMBL" id="PQLX01000001">
    <property type="protein sequence ID" value="POU68459.1"/>
    <property type="molecule type" value="Genomic_DNA"/>
</dbReference>
<dbReference type="RefSeq" id="WP_103775369.1">
    <property type="nucleotide sequence ID" value="NZ_PQLX01000001.1"/>
</dbReference>
<dbReference type="Proteomes" id="UP000237003">
    <property type="component" value="Unassembled WGS sequence"/>
</dbReference>
<comment type="caution">
    <text evidence="2">The sequence shown here is derived from an EMBL/GenBank/DDBJ whole genome shotgun (WGS) entry which is preliminary data.</text>
</comment>
<protein>
    <recommendedName>
        <fullName evidence="4">Type VI secretion protein</fullName>
    </recommendedName>
</protein>
<evidence type="ECO:0000256" key="1">
    <source>
        <dbReference type="SAM" id="Phobius"/>
    </source>
</evidence>
<reference evidence="2 3" key="1">
    <citation type="submission" date="2018-01" db="EMBL/GenBank/DDBJ databases">
        <title>Complete genome sequences of 14 Citrobacter spp. isolated from plant in Canada.</title>
        <authorList>
            <person name="Bhandare S.G."/>
            <person name="Colavecchio A."/>
            <person name="Jeukens J."/>
            <person name="Emond-Rheault J.-G."/>
            <person name="Freschi L."/>
            <person name="Hamel J."/>
            <person name="Kukavica-Ibrulj I."/>
            <person name="Levesque R."/>
            <person name="Goodridge L."/>
        </authorList>
    </citation>
    <scope>NUCLEOTIDE SEQUENCE [LARGE SCALE GENOMIC DNA]</scope>
    <source>
        <strain evidence="2 3">S1285</strain>
    </source>
</reference>
<evidence type="ECO:0000313" key="2">
    <source>
        <dbReference type="EMBL" id="POU68459.1"/>
    </source>
</evidence>
<evidence type="ECO:0008006" key="4">
    <source>
        <dbReference type="Google" id="ProtNLM"/>
    </source>
</evidence>
<feature type="transmembrane region" description="Helical" evidence="1">
    <location>
        <begin position="51"/>
        <end position="74"/>
    </location>
</feature>
<feature type="transmembrane region" description="Helical" evidence="1">
    <location>
        <begin position="20"/>
        <end position="39"/>
    </location>
</feature>
<dbReference type="AlphaFoldDB" id="A0A2S4S3P8"/>
<accession>A0A2S4S3P8</accession>
<keyword evidence="1" id="KW-0472">Membrane</keyword>
<gene>
    <name evidence="2" type="ORF">C3430_05195</name>
</gene>
<organism evidence="2 3">
    <name type="scientific">Citrobacter amalonaticus</name>
    <dbReference type="NCBI Taxonomy" id="35703"/>
    <lineage>
        <taxon>Bacteria</taxon>
        <taxon>Pseudomonadati</taxon>
        <taxon>Pseudomonadota</taxon>
        <taxon>Gammaproteobacteria</taxon>
        <taxon>Enterobacterales</taxon>
        <taxon>Enterobacteriaceae</taxon>
        <taxon>Citrobacter</taxon>
    </lineage>
</organism>
<keyword evidence="1" id="KW-1133">Transmembrane helix</keyword>
<evidence type="ECO:0000313" key="3">
    <source>
        <dbReference type="Proteomes" id="UP000237003"/>
    </source>
</evidence>
<name>A0A2S4S3P8_CITAM</name>
<keyword evidence="1" id="KW-0812">Transmembrane</keyword>
<proteinExistence type="predicted"/>